<dbReference type="InterPro" id="IPR046848">
    <property type="entry name" value="E_motif"/>
</dbReference>
<evidence type="ECO:0000256" key="6">
    <source>
        <dbReference type="ARBA" id="ARBA00005215"/>
    </source>
</evidence>
<evidence type="ECO:0000256" key="8">
    <source>
        <dbReference type="ARBA" id="ARBA00013188"/>
    </source>
</evidence>
<keyword evidence="11" id="KW-0413">Isomerase</keyword>
<comment type="caution">
    <text evidence="14">The sequence shown here is derived from an EMBL/GenBank/DDBJ whole genome shotgun (WGS) entry which is preliminary data.</text>
</comment>
<comment type="similarity">
    <text evidence="7">Belongs to the ribulose-phosphate 3-epimerase family.</text>
</comment>
<sequence length="871" mass="96113">MASAVASLCSSTLVQSVGGGLEAQLCFFLSQFTHFYEIKLFFVKGSWLASCIKRKTVVKATSRVDKFSKSDVIVSPSILSANFAKLGEQVKAIELAGCDWIHVDVMDGRFVPNITIGPLVVDALRPVTDLPLDVHLMIVEPEQRVPDFIKAGADIVSIHCEQSSTIHLHRTLNQVKSLGAKAGVVLNPGTPLSAIEYVLDVVDLVLIMSVNPGFGGQSFIESQVKKISDLRRMCSEKGVNPWIEVDGGVGPKNAYKVNEAGANALVAGSAVFGAPDYAEEDMQNKLEQNIKSYCQASNSQLIAEANHLNLKQQIVCMFVEQSVSAYCTSSRSLQQHLFFLLHSRCKTLRQLSQIHAHIITNGFAQKSFILVKLLSLYTAFKNFRRAHQVFDQVPNPSATLWNQIIRGWSIGGNPRKSVELFNGMGHSLALPDGHTYTFVINGCAKGGLFGEGKQVHGKVLKSGFCSNVYVGTSLVDFYVKSSGDDGVGKAKRVFDEMGERNVVTWNSLLLGCFQCGDVDGARRVFEEMPGRNVVSWTTMIAGCAQNGRCKEALTLFSEMQLENIEFDQVTLVAVLSACAELGDLNLGKWIHSYVVESFTYRKQAVLISLKNALIHMYASCGEIDAAFGIFKGMDQRTTVSWTSMITGFAKHGYGDEALSVFQWMESLEDDNVRPDEITFLGVLCACSHSGYVNEGRHYFQSMIETWGIEPRIEHFGCMVDLLSRAGLLDEAYELVKSMPMKPNDAIWGAILGGCRIYKSVKLASDVADWLTEELDPYQAAGYFVLLSNVYAAAKKWQDAVAMRQKMLDIKARKSPGRSWIQIEGNIFEFLAGDRSHESVSLIYDVLDEITREARFQGYNTYSADAFTGVKD</sequence>
<dbReference type="AlphaFoldDB" id="A0AAE1WZI4"/>
<evidence type="ECO:0000256" key="3">
    <source>
        <dbReference type="ARBA" id="ARBA00001941"/>
    </source>
</evidence>
<dbReference type="InterPro" id="IPR046960">
    <property type="entry name" value="PPR_At4g14850-like_plant"/>
</dbReference>
<dbReference type="FunFam" id="1.25.40.10:FF:000184">
    <property type="entry name" value="Pentatricopeptide repeat-containing protein, chloroplastic"/>
    <property type="match status" value="1"/>
</dbReference>
<evidence type="ECO:0000256" key="2">
    <source>
        <dbReference type="ARBA" id="ARBA00001936"/>
    </source>
</evidence>
<dbReference type="Pfam" id="PF00834">
    <property type="entry name" value="Ribul_P_3_epim"/>
    <property type="match status" value="1"/>
</dbReference>
<comment type="pathway">
    <text evidence="6">Carbohydrate biosynthesis; Calvin cycle.</text>
</comment>
<comment type="cofactor">
    <cofactor evidence="5">
        <name>Fe(2+)</name>
        <dbReference type="ChEBI" id="CHEBI:29033"/>
    </cofactor>
</comment>
<dbReference type="Gene3D" id="3.20.20.70">
    <property type="entry name" value="Aldolase class I"/>
    <property type="match status" value="1"/>
</dbReference>
<dbReference type="GO" id="GO:0005975">
    <property type="term" value="P:carbohydrate metabolic process"/>
    <property type="evidence" value="ECO:0007669"/>
    <property type="project" value="InterPro"/>
</dbReference>
<dbReference type="NCBIfam" id="TIGR00756">
    <property type="entry name" value="PPR"/>
    <property type="match status" value="4"/>
</dbReference>
<dbReference type="Pfam" id="PF13041">
    <property type="entry name" value="PPR_2"/>
    <property type="match status" value="2"/>
</dbReference>
<dbReference type="InterPro" id="IPR011990">
    <property type="entry name" value="TPR-like_helical_dom_sf"/>
</dbReference>
<feature type="repeat" description="PPR" evidence="13">
    <location>
        <begin position="432"/>
        <end position="466"/>
    </location>
</feature>
<dbReference type="InterPro" id="IPR026019">
    <property type="entry name" value="Ribul_P_3_epim"/>
</dbReference>
<dbReference type="FunFam" id="1.25.40.10:FF:000348">
    <property type="entry name" value="Pentatricopeptide repeat-containing protein chloroplastic"/>
    <property type="match status" value="1"/>
</dbReference>
<reference evidence="14" key="2">
    <citation type="journal article" date="2024" name="Plant">
        <title>Genomic evolution and insights into agronomic trait innovations of Sesamum species.</title>
        <authorList>
            <person name="Miao H."/>
            <person name="Wang L."/>
            <person name="Qu L."/>
            <person name="Liu H."/>
            <person name="Sun Y."/>
            <person name="Le M."/>
            <person name="Wang Q."/>
            <person name="Wei S."/>
            <person name="Zheng Y."/>
            <person name="Lin W."/>
            <person name="Duan Y."/>
            <person name="Cao H."/>
            <person name="Xiong S."/>
            <person name="Wang X."/>
            <person name="Wei L."/>
            <person name="Li C."/>
            <person name="Ma Q."/>
            <person name="Ju M."/>
            <person name="Zhao R."/>
            <person name="Li G."/>
            <person name="Mu C."/>
            <person name="Tian Q."/>
            <person name="Mei H."/>
            <person name="Zhang T."/>
            <person name="Gao T."/>
            <person name="Zhang H."/>
        </authorList>
    </citation>
    <scope>NUCLEOTIDE SEQUENCE</scope>
    <source>
        <strain evidence="14">K16</strain>
    </source>
</reference>
<keyword evidence="10" id="KW-0677">Repeat</keyword>
<dbReference type="Pfam" id="PF01535">
    <property type="entry name" value="PPR"/>
    <property type="match status" value="4"/>
</dbReference>
<keyword evidence="15" id="KW-1185">Reference proteome</keyword>
<keyword evidence="9" id="KW-0479">Metal-binding</keyword>
<comment type="catalytic activity">
    <reaction evidence="1">
        <text>D-ribulose 5-phosphate = D-xylulose 5-phosphate</text>
        <dbReference type="Rhea" id="RHEA:13677"/>
        <dbReference type="ChEBI" id="CHEBI:57737"/>
        <dbReference type="ChEBI" id="CHEBI:58121"/>
        <dbReference type="EC" id="5.1.3.1"/>
    </reaction>
</comment>
<gene>
    <name evidence="14" type="ORF">Sango_0968800</name>
</gene>
<dbReference type="PROSITE" id="PS01085">
    <property type="entry name" value="RIBUL_P_3_EPIMER_1"/>
    <property type="match status" value="1"/>
</dbReference>
<dbReference type="GO" id="GO:0009526">
    <property type="term" value="C:plastid envelope"/>
    <property type="evidence" value="ECO:0007669"/>
    <property type="project" value="UniProtKB-ARBA"/>
</dbReference>
<evidence type="ECO:0000256" key="1">
    <source>
        <dbReference type="ARBA" id="ARBA00001782"/>
    </source>
</evidence>
<feature type="repeat" description="PPR" evidence="13">
    <location>
        <begin position="501"/>
        <end position="535"/>
    </location>
</feature>
<reference evidence="14" key="1">
    <citation type="submission" date="2020-06" db="EMBL/GenBank/DDBJ databases">
        <authorList>
            <person name="Li T."/>
            <person name="Hu X."/>
            <person name="Zhang T."/>
            <person name="Song X."/>
            <person name="Zhang H."/>
            <person name="Dai N."/>
            <person name="Sheng W."/>
            <person name="Hou X."/>
            <person name="Wei L."/>
        </authorList>
    </citation>
    <scope>NUCLEOTIDE SEQUENCE</scope>
    <source>
        <strain evidence="14">K16</strain>
        <tissue evidence="14">Leaf</tissue>
    </source>
</reference>
<evidence type="ECO:0000256" key="9">
    <source>
        <dbReference type="ARBA" id="ARBA00022723"/>
    </source>
</evidence>
<proteinExistence type="inferred from homology"/>
<dbReference type="GO" id="GO:0006098">
    <property type="term" value="P:pentose-phosphate shunt"/>
    <property type="evidence" value="ECO:0007669"/>
    <property type="project" value="InterPro"/>
</dbReference>
<dbReference type="EMBL" id="JACGWL010000005">
    <property type="protein sequence ID" value="KAK4402281.1"/>
    <property type="molecule type" value="Genomic_DNA"/>
</dbReference>
<dbReference type="Proteomes" id="UP001289374">
    <property type="component" value="Unassembled WGS sequence"/>
</dbReference>
<evidence type="ECO:0000256" key="11">
    <source>
        <dbReference type="ARBA" id="ARBA00023235"/>
    </source>
</evidence>
<dbReference type="PANTHER" id="PTHR47926">
    <property type="entry name" value="PENTATRICOPEPTIDE REPEAT-CONTAINING PROTEIN"/>
    <property type="match status" value="1"/>
</dbReference>
<dbReference type="GO" id="GO:0009451">
    <property type="term" value="P:RNA modification"/>
    <property type="evidence" value="ECO:0007669"/>
    <property type="project" value="InterPro"/>
</dbReference>
<dbReference type="GO" id="GO:0004750">
    <property type="term" value="F:D-ribulose-phosphate 3-epimerase activity"/>
    <property type="evidence" value="ECO:0007669"/>
    <property type="project" value="UniProtKB-EC"/>
</dbReference>
<dbReference type="GO" id="GO:0003723">
    <property type="term" value="F:RNA binding"/>
    <property type="evidence" value="ECO:0007669"/>
    <property type="project" value="InterPro"/>
</dbReference>
<evidence type="ECO:0000313" key="14">
    <source>
        <dbReference type="EMBL" id="KAK4402281.1"/>
    </source>
</evidence>
<dbReference type="InterPro" id="IPR000056">
    <property type="entry name" value="Ribul_P_3_epim-like"/>
</dbReference>
<comment type="cofactor">
    <cofactor evidence="2">
        <name>Mn(2+)</name>
        <dbReference type="ChEBI" id="CHEBI:29035"/>
    </cofactor>
</comment>
<dbReference type="CDD" id="cd00429">
    <property type="entry name" value="RPE"/>
    <property type="match status" value="1"/>
</dbReference>
<dbReference type="FunFam" id="3.20.20.70:FF:000004">
    <property type="entry name" value="Ribulose-phosphate 3-epimerase"/>
    <property type="match status" value="1"/>
</dbReference>
<dbReference type="InterPro" id="IPR013785">
    <property type="entry name" value="Aldolase_TIM"/>
</dbReference>
<comment type="cofactor">
    <cofactor evidence="3">
        <name>Co(2+)</name>
        <dbReference type="ChEBI" id="CHEBI:48828"/>
    </cofactor>
</comment>
<dbReference type="GO" id="GO:0046872">
    <property type="term" value="F:metal ion binding"/>
    <property type="evidence" value="ECO:0007669"/>
    <property type="project" value="UniProtKB-KW"/>
</dbReference>
<evidence type="ECO:0000256" key="5">
    <source>
        <dbReference type="ARBA" id="ARBA00001954"/>
    </source>
</evidence>
<name>A0AAE1WZI4_9LAMI</name>
<evidence type="ECO:0000256" key="4">
    <source>
        <dbReference type="ARBA" id="ARBA00001947"/>
    </source>
</evidence>
<dbReference type="NCBIfam" id="TIGR01163">
    <property type="entry name" value="rpe"/>
    <property type="match status" value="1"/>
</dbReference>
<dbReference type="NCBIfam" id="NF004076">
    <property type="entry name" value="PRK05581.1-4"/>
    <property type="match status" value="1"/>
</dbReference>
<dbReference type="PROSITE" id="PS01086">
    <property type="entry name" value="RIBUL_P_3_EPIMER_2"/>
    <property type="match status" value="1"/>
</dbReference>
<accession>A0AAE1WZI4</accession>
<dbReference type="Pfam" id="PF12854">
    <property type="entry name" value="PPR_1"/>
    <property type="match status" value="1"/>
</dbReference>
<evidence type="ECO:0000256" key="12">
    <source>
        <dbReference type="ARBA" id="ARBA00030599"/>
    </source>
</evidence>
<dbReference type="InterPro" id="IPR011060">
    <property type="entry name" value="RibuloseP-bd_barrel"/>
</dbReference>
<evidence type="ECO:0000256" key="10">
    <source>
        <dbReference type="ARBA" id="ARBA00022737"/>
    </source>
</evidence>
<dbReference type="Pfam" id="PF20431">
    <property type="entry name" value="E_motif"/>
    <property type="match status" value="1"/>
</dbReference>
<dbReference type="Gene3D" id="1.25.40.10">
    <property type="entry name" value="Tetratricopeptide repeat domain"/>
    <property type="match status" value="3"/>
</dbReference>
<organism evidence="14 15">
    <name type="scientific">Sesamum angolense</name>
    <dbReference type="NCBI Taxonomy" id="2727404"/>
    <lineage>
        <taxon>Eukaryota</taxon>
        <taxon>Viridiplantae</taxon>
        <taxon>Streptophyta</taxon>
        <taxon>Embryophyta</taxon>
        <taxon>Tracheophyta</taxon>
        <taxon>Spermatophyta</taxon>
        <taxon>Magnoliopsida</taxon>
        <taxon>eudicotyledons</taxon>
        <taxon>Gunneridae</taxon>
        <taxon>Pentapetalae</taxon>
        <taxon>asterids</taxon>
        <taxon>lamiids</taxon>
        <taxon>Lamiales</taxon>
        <taxon>Pedaliaceae</taxon>
        <taxon>Sesamum</taxon>
    </lineage>
</organism>
<evidence type="ECO:0000256" key="7">
    <source>
        <dbReference type="ARBA" id="ARBA00009541"/>
    </source>
</evidence>
<evidence type="ECO:0000256" key="13">
    <source>
        <dbReference type="PROSITE-ProRule" id="PRU00708"/>
    </source>
</evidence>
<dbReference type="PROSITE" id="PS51375">
    <property type="entry name" value="PPR"/>
    <property type="match status" value="3"/>
</dbReference>
<dbReference type="InterPro" id="IPR002885">
    <property type="entry name" value="PPR_rpt"/>
</dbReference>
<protein>
    <recommendedName>
        <fullName evidence="8">ribulose-phosphate 3-epimerase</fullName>
        <ecNumber evidence="8">5.1.3.1</ecNumber>
    </recommendedName>
    <alternativeName>
        <fullName evidence="12">Pentose-5-phosphate 3-epimerase</fullName>
    </alternativeName>
</protein>
<dbReference type="EC" id="5.1.3.1" evidence="8"/>
<dbReference type="HAMAP" id="MF_02227">
    <property type="entry name" value="RPE"/>
    <property type="match status" value="1"/>
</dbReference>
<dbReference type="PANTHER" id="PTHR47926:SF526">
    <property type="entry name" value="PENTACOTRIPEPTIDE-REPEAT REGION OF PRORP DOMAIN-CONTAINING PROTEIN"/>
    <property type="match status" value="1"/>
</dbReference>
<feature type="repeat" description="PPR" evidence="13">
    <location>
        <begin position="637"/>
        <end position="667"/>
    </location>
</feature>
<comment type="cofactor">
    <cofactor evidence="4">
        <name>Zn(2+)</name>
        <dbReference type="ChEBI" id="CHEBI:29105"/>
    </cofactor>
</comment>
<dbReference type="SUPFAM" id="SSF51366">
    <property type="entry name" value="Ribulose-phoshate binding barrel"/>
    <property type="match status" value="1"/>
</dbReference>
<evidence type="ECO:0000313" key="15">
    <source>
        <dbReference type="Proteomes" id="UP001289374"/>
    </source>
</evidence>